<dbReference type="EMBL" id="BLLL01000011">
    <property type="protein sequence ID" value="GFH63240.1"/>
    <property type="molecule type" value="Genomic_DNA"/>
</dbReference>
<dbReference type="PRINTS" id="PR01713">
    <property type="entry name" value="NUCEPIMERASE"/>
</dbReference>
<dbReference type="AlphaFoldDB" id="A0A6L2R6R2"/>
<evidence type="ECO:0000256" key="1">
    <source>
        <dbReference type="ARBA" id="ARBA00023027"/>
    </source>
</evidence>
<evidence type="ECO:0000313" key="3">
    <source>
        <dbReference type="EMBL" id="GFH63240.1"/>
    </source>
</evidence>
<dbReference type="SUPFAM" id="SSF51735">
    <property type="entry name" value="NAD(P)-binding Rossmann-fold domains"/>
    <property type="match status" value="1"/>
</dbReference>
<accession>A0A6L2R6R2</accession>
<evidence type="ECO:0000313" key="4">
    <source>
        <dbReference type="Proteomes" id="UP000505077"/>
    </source>
</evidence>
<keyword evidence="1" id="KW-0520">NAD</keyword>
<dbReference type="Gene3D" id="3.40.50.720">
    <property type="entry name" value="NAD(P)-binding Rossmann-like Domain"/>
    <property type="match status" value="1"/>
</dbReference>
<dbReference type="InterPro" id="IPR036291">
    <property type="entry name" value="NAD(P)-bd_dom_sf"/>
</dbReference>
<organism evidence="3 4">
    <name type="scientific">Candidatus Desulfovibrio kirbyi</name>
    <dbReference type="NCBI Taxonomy" id="2696086"/>
    <lineage>
        <taxon>Bacteria</taxon>
        <taxon>Pseudomonadati</taxon>
        <taxon>Thermodesulfobacteriota</taxon>
        <taxon>Desulfovibrionia</taxon>
        <taxon>Desulfovibrionales</taxon>
        <taxon>Desulfovibrionaceae</taxon>
        <taxon>Desulfovibrio</taxon>
    </lineage>
</organism>
<evidence type="ECO:0000259" key="2">
    <source>
        <dbReference type="Pfam" id="PF01370"/>
    </source>
</evidence>
<sequence length="339" mass="37746">MRILVTGVAGFIGFHTALRFLADGYHVTGIDNLNYYYDTRLKLDRLEQIRQSPHARERFAFAKCDLADARELETVFSRENFSHVVHLAAQAGVRYSLVNPAAYIASNLVGFANLLECCRGRAINHLVFASSSSVYGLNTAQPYATSHNTDHPASLYAATKKSNEVMAHAYSHLYGLPCTGLRFFTVYGPWGRPDMAPHLFTTAILNNEPLKVFNQGRMRRDFTCIDDVVESLALLLPLPPAPNPGFDPLCPDPAGSSAPWRLYNTGNGKPVPLDDFIAELERALGKKARREPLPMQPGDVESTWADTRRLSDVTGFTPSTPLRDGIARFIVWHKEYYAV</sequence>
<gene>
    <name evidence="3" type="primary">lspL</name>
    <name evidence="3" type="ORF">ZNDK_1011</name>
</gene>
<feature type="domain" description="NAD-dependent epimerase/dehydratase" evidence="2">
    <location>
        <begin position="3"/>
        <end position="237"/>
    </location>
</feature>
<dbReference type="Proteomes" id="UP000505077">
    <property type="component" value="Unassembled WGS sequence"/>
</dbReference>
<proteinExistence type="predicted"/>
<name>A0A6L2R6R2_9BACT</name>
<comment type="caution">
    <text evidence="3">The sequence shown here is derived from an EMBL/GenBank/DDBJ whole genome shotgun (WGS) entry which is preliminary data.</text>
</comment>
<reference evidence="3 4" key="1">
    <citation type="journal article" date="2020" name="ISME J.">
        <title>Parallel Reductive Genome Evolution in Desulfovibrio Ectosymbionts Independently Acquired by Trichonympha Protists in the Termite Gut.</title>
        <authorList>
            <person name="Takeuchi M."/>
            <person name="Kuwahara H."/>
            <person name="Murakami T."/>
            <person name="Takahashi K."/>
            <person name="Kajitani R."/>
            <person name="Toyoda A."/>
            <person name="Itoh T."/>
            <person name="Ohkuma M."/>
            <person name="Hongoh Y."/>
        </authorList>
    </citation>
    <scope>NUCLEOTIDE SEQUENCE [LARGE SCALE GENOMIC DNA]</scope>
    <source>
        <strain evidence="3">ZnDsv-02</strain>
    </source>
</reference>
<dbReference type="PANTHER" id="PTHR43574">
    <property type="entry name" value="EPIMERASE-RELATED"/>
    <property type="match status" value="1"/>
</dbReference>
<protein>
    <submittedName>
        <fullName evidence="3">Putative UDP-glucuronate 5'-epimerase</fullName>
    </submittedName>
</protein>
<dbReference type="Pfam" id="PF01370">
    <property type="entry name" value="Epimerase"/>
    <property type="match status" value="1"/>
</dbReference>
<dbReference type="InterPro" id="IPR001509">
    <property type="entry name" value="Epimerase_deHydtase"/>
</dbReference>